<dbReference type="Pfam" id="PF08597">
    <property type="entry name" value="eIF3_subunit"/>
    <property type="match status" value="1"/>
</dbReference>
<dbReference type="OrthoDB" id="20381at2759"/>
<evidence type="ECO:0000256" key="2">
    <source>
        <dbReference type="ARBA" id="ARBA00022540"/>
    </source>
</evidence>
<feature type="region of interest" description="Disordered" evidence="5">
    <location>
        <begin position="273"/>
        <end position="303"/>
    </location>
</feature>
<dbReference type="GO" id="GO:0016282">
    <property type="term" value="C:eukaryotic 43S preinitiation complex"/>
    <property type="evidence" value="ECO:0007669"/>
    <property type="project" value="UniProtKB-UniRule"/>
</dbReference>
<comment type="function">
    <text evidence="4">Component of the eukaryotic translation initiation factor 3 (eIF-3) complex, which is involved in protein synthesis of a specialized repertoire of mRNAs and, together with other initiation factors, stimulates binding of mRNA and methionyl-tRNAi to the 40S ribosome. The eIF-3 complex specifically targets and initiates translation of a subset of mRNAs involved in cell proliferation.</text>
</comment>
<feature type="compositionally biased region" description="Basic and acidic residues" evidence="5">
    <location>
        <begin position="273"/>
        <end position="282"/>
    </location>
</feature>
<feature type="compositionally biased region" description="Basic residues" evidence="5">
    <location>
        <begin position="59"/>
        <end position="69"/>
    </location>
</feature>
<evidence type="ECO:0000256" key="4">
    <source>
        <dbReference type="HAMAP-Rule" id="MF_03009"/>
    </source>
</evidence>
<feature type="compositionally biased region" description="Basic and acidic residues" evidence="5">
    <location>
        <begin position="74"/>
        <end position="86"/>
    </location>
</feature>
<dbReference type="GO" id="GO:0003743">
    <property type="term" value="F:translation initiation factor activity"/>
    <property type="evidence" value="ECO:0007669"/>
    <property type="project" value="UniProtKB-UniRule"/>
</dbReference>
<keyword evidence="7" id="KW-1185">Reference proteome</keyword>
<feature type="compositionally biased region" description="Basic and acidic residues" evidence="5">
    <location>
        <begin position="1"/>
        <end position="18"/>
    </location>
</feature>
<reference evidence="6 7" key="1">
    <citation type="submission" date="2017-11" db="EMBL/GenBank/DDBJ databases">
        <title>De novo assembly and phasing of dikaryotic genomes from two isolates of Puccinia coronata f. sp. avenae, the causal agent of oat crown rust.</title>
        <authorList>
            <person name="Miller M.E."/>
            <person name="Zhang Y."/>
            <person name="Omidvar V."/>
            <person name="Sperschneider J."/>
            <person name="Schwessinger B."/>
            <person name="Raley C."/>
            <person name="Palmer J.M."/>
            <person name="Garnica D."/>
            <person name="Upadhyaya N."/>
            <person name="Rathjen J."/>
            <person name="Taylor J.M."/>
            <person name="Park R.F."/>
            <person name="Dodds P.N."/>
            <person name="Hirsch C.D."/>
            <person name="Kianian S.F."/>
            <person name="Figueroa M."/>
        </authorList>
    </citation>
    <scope>NUCLEOTIDE SEQUENCE [LARGE SCALE GENOMIC DNA]</scope>
    <source>
        <strain evidence="6">12NC29</strain>
    </source>
</reference>
<comment type="similarity">
    <text evidence="4">Belongs to the eIF-3 subunit J family.</text>
</comment>
<dbReference type="Proteomes" id="UP000235388">
    <property type="component" value="Unassembled WGS sequence"/>
</dbReference>
<dbReference type="HAMAP" id="MF_03009">
    <property type="entry name" value="eIF3j"/>
    <property type="match status" value="1"/>
</dbReference>
<dbReference type="EMBL" id="PGCJ01000048">
    <property type="protein sequence ID" value="PLW54302.1"/>
    <property type="molecule type" value="Genomic_DNA"/>
</dbReference>
<dbReference type="Gene3D" id="1.10.246.60">
    <property type="entry name" value="Eukaryotic translation initiation factor 3 like domains"/>
    <property type="match status" value="1"/>
</dbReference>
<dbReference type="GO" id="GO:0005852">
    <property type="term" value="C:eukaryotic translation initiation factor 3 complex"/>
    <property type="evidence" value="ECO:0007669"/>
    <property type="project" value="UniProtKB-UniRule"/>
</dbReference>
<evidence type="ECO:0000256" key="1">
    <source>
        <dbReference type="ARBA" id="ARBA00022490"/>
    </source>
</evidence>
<sequence length="326" mass="36004">MKLAAERQTDIDSIRDQVAENEPSLQLHLSTVECGCFKQRHYMHRSFAAVSPGAAAGYRTKHHKTRRNPSSRMSDWEASDHEEETKQGVSATAVSAIKKNKWADEDADEDVKDDWEASESESEKLKNEPAKPKGPVRNKGITKMKIAEKEAEEALRIAEQQALAEQAADPVLRKKLEQSRTVQSDMENARGLFGDAVVSNPTSSEDPMKMDPRTKADFESMSSALAQLIVSKHGNKPLYPLFVEHFFRQLSEPLGDVQTRKTASMLTTIANEKQRASKEAKKGKGGKLKPTLAGGGAATVSKGGRGVNADLEIYDQALDDEFDDFM</sequence>
<protein>
    <recommendedName>
        <fullName evidence="4">Eukaryotic translation initiation factor 3 subunit J</fullName>
        <shortName evidence="4">eIF3j</shortName>
    </recommendedName>
    <alternativeName>
        <fullName evidence="4">Eukaryotic translation initiation factor 3 30 kDa subunit homolog</fullName>
        <shortName evidence="4">eIF-3 30 kDa subunit homolog</shortName>
    </alternativeName>
</protein>
<name>A0A2N5VWH2_9BASI</name>
<dbReference type="GO" id="GO:0033290">
    <property type="term" value="C:eukaryotic 48S preinitiation complex"/>
    <property type="evidence" value="ECO:0007669"/>
    <property type="project" value="UniProtKB-UniRule"/>
</dbReference>
<evidence type="ECO:0000313" key="6">
    <source>
        <dbReference type="EMBL" id="PLW54302.1"/>
    </source>
</evidence>
<proteinExistence type="inferred from homology"/>
<dbReference type="GO" id="GO:0001732">
    <property type="term" value="P:formation of cytoplasmic translation initiation complex"/>
    <property type="evidence" value="ECO:0007669"/>
    <property type="project" value="UniProtKB-UniRule"/>
</dbReference>
<organism evidence="6 7">
    <name type="scientific">Puccinia coronata f. sp. avenae</name>
    <dbReference type="NCBI Taxonomy" id="200324"/>
    <lineage>
        <taxon>Eukaryota</taxon>
        <taxon>Fungi</taxon>
        <taxon>Dikarya</taxon>
        <taxon>Basidiomycota</taxon>
        <taxon>Pucciniomycotina</taxon>
        <taxon>Pucciniomycetes</taxon>
        <taxon>Pucciniales</taxon>
        <taxon>Pucciniaceae</taxon>
        <taxon>Puccinia</taxon>
    </lineage>
</organism>
<keyword evidence="4" id="KW-0175">Coiled coil</keyword>
<accession>A0A2N5VWH2</accession>
<feature type="region of interest" description="Disordered" evidence="5">
    <location>
        <begin position="56"/>
        <end position="140"/>
    </location>
</feature>
<dbReference type="InterPro" id="IPR023194">
    <property type="entry name" value="eIF3-like_dom_sf"/>
</dbReference>
<feature type="coiled-coil region" evidence="4">
    <location>
        <begin position="141"/>
        <end position="168"/>
    </location>
</feature>
<comment type="caution">
    <text evidence="6">The sequence shown here is derived from an EMBL/GenBank/DDBJ whole genome shotgun (WGS) entry which is preliminary data.</text>
</comment>
<dbReference type="AlphaFoldDB" id="A0A2N5VWH2"/>
<feature type="compositionally biased region" description="Basic and acidic residues" evidence="5">
    <location>
        <begin position="121"/>
        <end position="131"/>
    </location>
</feature>
<feature type="region of interest" description="Disordered" evidence="5">
    <location>
        <begin position="1"/>
        <end position="20"/>
    </location>
</feature>
<gene>
    <name evidence="4" type="primary">HCR1</name>
    <name evidence="6" type="ORF">PCANC_05250</name>
</gene>
<dbReference type="InterPro" id="IPR013906">
    <property type="entry name" value="eIF3j"/>
</dbReference>
<dbReference type="STRING" id="200324.A0A2N5VWH2"/>
<keyword evidence="3 4" id="KW-0648">Protein biosynthesis</keyword>
<evidence type="ECO:0000256" key="3">
    <source>
        <dbReference type="ARBA" id="ARBA00022917"/>
    </source>
</evidence>
<evidence type="ECO:0000313" key="7">
    <source>
        <dbReference type="Proteomes" id="UP000235388"/>
    </source>
</evidence>
<dbReference type="PANTHER" id="PTHR21681:SF0">
    <property type="entry name" value="EUKARYOTIC TRANSLATION INITIATION FACTOR 3 SUBUNIT J"/>
    <property type="match status" value="1"/>
</dbReference>
<comment type="subunit">
    <text evidence="4">Component of the eukaryotic translation initiation factor 3 (eIF-3) complex.</text>
</comment>
<feature type="compositionally biased region" description="Acidic residues" evidence="5">
    <location>
        <begin position="105"/>
        <end position="120"/>
    </location>
</feature>
<keyword evidence="1 4" id="KW-0963">Cytoplasm</keyword>
<dbReference type="PANTHER" id="PTHR21681">
    <property type="entry name" value="EUKARYOTIC TRANSLATION INITIATION FACTOR 3 SUBUNIT J"/>
    <property type="match status" value="1"/>
</dbReference>
<comment type="subcellular location">
    <subcellularLocation>
        <location evidence="4">Cytoplasm</location>
    </subcellularLocation>
</comment>
<evidence type="ECO:0000256" key="5">
    <source>
        <dbReference type="SAM" id="MobiDB-lite"/>
    </source>
</evidence>
<keyword evidence="2 4" id="KW-0396">Initiation factor</keyword>